<protein>
    <recommendedName>
        <fullName evidence="3">Transposase</fullName>
    </recommendedName>
</protein>
<evidence type="ECO:0008006" key="3">
    <source>
        <dbReference type="Google" id="ProtNLM"/>
    </source>
</evidence>
<organism evidence="1 2">
    <name type="scientific">Batillaria attramentaria</name>
    <dbReference type="NCBI Taxonomy" id="370345"/>
    <lineage>
        <taxon>Eukaryota</taxon>
        <taxon>Metazoa</taxon>
        <taxon>Spiralia</taxon>
        <taxon>Lophotrochozoa</taxon>
        <taxon>Mollusca</taxon>
        <taxon>Gastropoda</taxon>
        <taxon>Caenogastropoda</taxon>
        <taxon>Sorbeoconcha</taxon>
        <taxon>Cerithioidea</taxon>
        <taxon>Batillariidae</taxon>
        <taxon>Batillaria</taxon>
    </lineage>
</organism>
<evidence type="ECO:0000313" key="1">
    <source>
        <dbReference type="EMBL" id="KAK7485470.1"/>
    </source>
</evidence>
<dbReference type="Proteomes" id="UP001519460">
    <property type="component" value="Unassembled WGS sequence"/>
</dbReference>
<dbReference type="EMBL" id="JACVVK020000194">
    <property type="protein sequence ID" value="KAK7485470.1"/>
    <property type="molecule type" value="Genomic_DNA"/>
</dbReference>
<proteinExistence type="predicted"/>
<name>A0ABD0KEJ2_9CAEN</name>
<gene>
    <name evidence="1" type="ORF">BaRGS_00023280</name>
</gene>
<sequence>MTCGGLNRTETLQSLKHLQRKDNAVLRKRIGYQDGREILSFRRLLQLHFDQSNLAEIACGQAPMLSVKTTLKVCTATV</sequence>
<evidence type="ECO:0000313" key="2">
    <source>
        <dbReference type="Proteomes" id="UP001519460"/>
    </source>
</evidence>
<accession>A0ABD0KEJ2</accession>
<comment type="caution">
    <text evidence="1">The sequence shown here is derived from an EMBL/GenBank/DDBJ whole genome shotgun (WGS) entry which is preliminary data.</text>
</comment>
<reference evidence="1 2" key="1">
    <citation type="journal article" date="2023" name="Sci. Data">
        <title>Genome assembly of the Korean intertidal mud-creeper Batillaria attramentaria.</title>
        <authorList>
            <person name="Patra A.K."/>
            <person name="Ho P.T."/>
            <person name="Jun S."/>
            <person name="Lee S.J."/>
            <person name="Kim Y."/>
            <person name="Won Y.J."/>
        </authorList>
    </citation>
    <scope>NUCLEOTIDE SEQUENCE [LARGE SCALE GENOMIC DNA]</scope>
    <source>
        <strain evidence="1">Wonlab-2016</strain>
    </source>
</reference>
<keyword evidence="2" id="KW-1185">Reference proteome</keyword>
<dbReference type="AlphaFoldDB" id="A0ABD0KEJ2"/>